<evidence type="ECO:0000313" key="2">
    <source>
        <dbReference type="EMBL" id="PRQ32391.1"/>
    </source>
</evidence>
<proteinExistence type="predicted"/>
<keyword evidence="1" id="KW-0732">Signal</keyword>
<dbReference type="GO" id="GO:0008131">
    <property type="term" value="F:primary methylamine oxidase activity"/>
    <property type="evidence" value="ECO:0007669"/>
    <property type="project" value="UniProtKB-EC"/>
</dbReference>
<comment type="caution">
    <text evidence="2">The sequence shown here is derived from an EMBL/GenBank/DDBJ whole genome shotgun (WGS) entry which is preliminary data.</text>
</comment>
<gene>
    <name evidence="2" type="ORF">RchiOBHm_Chr5g0045861</name>
</gene>
<protein>
    <submittedName>
        <fullName evidence="2">Putative primary-amine oxidase</fullName>
        <ecNumber evidence="2">1.4.3.21</ecNumber>
    </submittedName>
</protein>
<reference evidence="2 3" key="1">
    <citation type="journal article" date="2018" name="Nat. Genet.">
        <title>The Rosa genome provides new insights in the design of modern roses.</title>
        <authorList>
            <person name="Bendahmane M."/>
        </authorList>
    </citation>
    <scope>NUCLEOTIDE SEQUENCE [LARGE SCALE GENOMIC DNA]</scope>
    <source>
        <strain evidence="3">cv. Old Blush</strain>
    </source>
</reference>
<sequence length="105" mass="12003">MIKACVLLILFTLLLIHKWFSSSSSNPKRRIFAPPRRVHVVVQGGSDAYELMVDLDTNIIIFNHVYTGNAWLSSFTFNELFRASKLPLPYPKFKKSMSTRGLNLS</sequence>
<keyword evidence="2" id="KW-0560">Oxidoreductase</keyword>
<feature type="chain" id="PRO_5015143471" evidence="1">
    <location>
        <begin position="22"/>
        <end position="105"/>
    </location>
</feature>
<keyword evidence="3" id="KW-1185">Reference proteome</keyword>
<feature type="signal peptide" evidence="1">
    <location>
        <begin position="1"/>
        <end position="21"/>
    </location>
</feature>
<accession>A0A2P6QDZ6</accession>
<dbReference type="Gramene" id="PRQ32391">
    <property type="protein sequence ID" value="PRQ32391"/>
    <property type="gene ID" value="RchiOBHm_Chr5g0045861"/>
</dbReference>
<organism evidence="2 3">
    <name type="scientific">Rosa chinensis</name>
    <name type="common">China rose</name>
    <dbReference type="NCBI Taxonomy" id="74649"/>
    <lineage>
        <taxon>Eukaryota</taxon>
        <taxon>Viridiplantae</taxon>
        <taxon>Streptophyta</taxon>
        <taxon>Embryophyta</taxon>
        <taxon>Tracheophyta</taxon>
        <taxon>Spermatophyta</taxon>
        <taxon>Magnoliopsida</taxon>
        <taxon>eudicotyledons</taxon>
        <taxon>Gunneridae</taxon>
        <taxon>Pentapetalae</taxon>
        <taxon>rosids</taxon>
        <taxon>fabids</taxon>
        <taxon>Rosales</taxon>
        <taxon>Rosaceae</taxon>
        <taxon>Rosoideae</taxon>
        <taxon>Rosoideae incertae sedis</taxon>
        <taxon>Rosa</taxon>
    </lineage>
</organism>
<dbReference type="EC" id="1.4.3.21" evidence="2"/>
<dbReference type="Proteomes" id="UP000238479">
    <property type="component" value="Chromosome 5"/>
</dbReference>
<evidence type="ECO:0000313" key="3">
    <source>
        <dbReference type="Proteomes" id="UP000238479"/>
    </source>
</evidence>
<name>A0A2P6QDZ6_ROSCH</name>
<evidence type="ECO:0000256" key="1">
    <source>
        <dbReference type="SAM" id="SignalP"/>
    </source>
</evidence>
<dbReference type="AlphaFoldDB" id="A0A2P6QDZ6"/>
<dbReference type="EMBL" id="PDCK01000043">
    <property type="protein sequence ID" value="PRQ32391.1"/>
    <property type="molecule type" value="Genomic_DNA"/>
</dbReference>
<dbReference type="STRING" id="74649.A0A2P6QDZ6"/>